<name>A0AAF0DC51_9EURO</name>
<accession>A0AAF0DC51</accession>
<gene>
    <name evidence="2" type="ORF">PRK78_000785</name>
</gene>
<organism evidence="2 3">
    <name type="scientific">Emydomyces testavorans</name>
    <dbReference type="NCBI Taxonomy" id="2070801"/>
    <lineage>
        <taxon>Eukaryota</taxon>
        <taxon>Fungi</taxon>
        <taxon>Dikarya</taxon>
        <taxon>Ascomycota</taxon>
        <taxon>Pezizomycotina</taxon>
        <taxon>Eurotiomycetes</taxon>
        <taxon>Eurotiomycetidae</taxon>
        <taxon>Onygenales</taxon>
        <taxon>Nannizziopsiaceae</taxon>
        <taxon>Emydomyces</taxon>
    </lineage>
</organism>
<evidence type="ECO:0000256" key="1">
    <source>
        <dbReference type="SAM" id="MobiDB-lite"/>
    </source>
</evidence>
<reference evidence="2" key="1">
    <citation type="submission" date="2023-03" db="EMBL/GenBank/DDBJ databases">
        <title>Emydomyces testavorans Genome Sequence.</title>
        <authorList>
            <person name="Hoyer L."/>
        </authorList>
    </citation>
    <scope>NUCLEOTIDE SEQUENCE</scope>
    <source>
        <strain evidence="2">16-2883</strain>
    </source>
</reference>
<dbReference type="AlphaFoldDB" id="A0AAF0DC51"/>
<dbReference type="EMBL" id="CP120627">
    <property type="protein sequence ID" value="WEW55355.1"/>
    <property type="molecule type" value="Genomic_DNA"/>
</dbReference>
<dbReference type="Proteomes" id="UP001219355">
    <property type="component" value="Chromosome 1"/>
</dbReference>
<protein>
    <submittedName>
        <fullName evidence="2">Uncharacterized protein</fullName>
    </submittedName>
</protein>
<feature type="region of interest" description="Disordered" evidence="1">
    <location>
        <begin position="1"/>
        <end position="40"/>
    </location>
</feature>
<feature type="compositionally biased region" description="Polar residues" evidence="1">
    <location>
        <begin position="8"/>
        <end position="20"/>
    </location>
</feature>
<sequence length="153" mass="17043">MPPKNKSSKASNQKLKSTLDPTKHHPSQRELSPPNWPPLKPLIPPSDLTLEPLLRDQIYIIRNLFTSALCKNYVSFLSTLPLVTTPARPKRGEAVRVNDRFQIDDGGFAESLWRETALRQVVLGEDELGLWGGEVVGLNPNIRRNDANAAAVL</sequence>
<keyword evidence="3" id="KW-1185">Reference proteome</keyword>
<evidence type="ECO:0000313" key="3">
    <source>
        <dbReference type="Proteomes" id="UP001219355"/>
    </source>
</evidence>
<proteinExistence type="predicted"/>
<evidence type="ECO:0000313" key="2">
    <source>
        <dbReference type="EMBL" id="WEW55355.1"/>
    </source>
</evidence>